<dbReference type="AlphaFoldDB" id="A0AAW1HJH1"/>
<sequence>MDNFLQKMHFRGHSVDVSVEDIDRCLLIDVINDMYDEAEKHEMPLPTHPTLAYNFDMKSVTLNNDRDLMEMFSRYLGKKSIDIWIGCDSYPSDVLRMAGNLRGNNSSKDDQSIVVFDPFDNITLEPMPSPPNVQITDPSFRNCNREKLQVRKPRLIDVTTHASLSPKRSIRRSQTQVTEHNFKIPKATAKLKGIYVPKNRMVEIADEENSRRVTRATRGLLRVDYDDDSDGSESDRSYEPSDNCDLIVDEEDMTDLEMEDNLLVSSL</sequence>
<evidence type="ECO:0000313" key="3">
    <source>
        <dbReference type="Proteomes" id="UP001443914"/>
    </source>
</evidence>
<comment type="caution">
    <text evidence="2">The sequence shown here is derived from an EMBL/GenBank/DDBJ whole genome shotgun (WGS) entry which is preliminary data.</text>
</comment>
<reference evidence="2" key="1">
    <citation type="submission" date="2024-03" db="EMBL/GenBank/DDBJ databases">
        <title>WGS assembly of Saponaria officinalis var. Norfolk2.</title>
        <authorList>
            <person name="Jenkins J."/>
            <person name="Shu S."/>
            <person name="Grimwood J."/>
            <person name="Barry K."/>
            <person name="Goodstein D."/>
            <person name="Schmutz J."/>
            <person name="Leebens-Mack J."/>
            <person name="Osbourn A."/>
        </authorList>
    </citation>
    <scope>NUCLEOTIDE SEQUENCE [LARGE SCALE GENOMIC DNA]</scope>
    <source>
        <strain evidence="2">JIC</strain>
    </source>
</reference>
<keyword evidence="3" id="KW-1185">Reference proteome</keyword>
<name>A0AAW1HJH1_SAPOF</name>
<dbReference type="EMBL" id="JBDFQZ010000011">
    <property type="protein sequence ID" value="KAK9676398.1"/>
    <property type="molecule type" value="Genomic_DNA"/>
</dbReference>
<organism evidence="2 3">
    <name type="scientific">Saponaria officinalis</name>
    <name type="common">Common soapwort</name>
    <name type="synonym">Lychnis saponaria</name>
    <dbReference type="NCBI Taxonomy" id="3572"/>
    <lineage>
        <taxon>Eukaryota</taxon>
        <taxon>Viridiplantae</taxon>
        <taxon>Streptophyta</taxon>
        <taxon>Embryophyta</taxon>
        <taxon>Tracheophyta</taxon>
        <taxon>Spermatophyta</taxon>
        <taxon>Magnoliopsida</taxon>
        <taxon>eudicotyledons</taxon>
        <taxon>Gunneridae</taxon>
        <taxon>Pentapetalae</taxon>
        <taxon>Caryophyllales</taxon>
        <taxon>Caryophyllaceae</taxon>
        <taxon>Caryophylleae</taxon>
        <taxon>Saponaria</taxon>
    </lineage>
</organism>
<gene>
    <name evidence="2" type="ORF">RND81_11G074300</name>
</gene>
<dbReference type="Proteomes" id="UP001443914">
    <property type="component" value="Unassembled WGS sequence"/>
</dbReference>
<evidence type="ECO:0000256" key="1">
    <source>
        <dbReference type="SAM" id="MobiDB-lite"/>
    </source>
</evidence>
<protein>
    <submittedName>
        <fullName evidence="2">Uncharacterized protein</fullName>
    </submittedName>
</protein>
<evidence type="ECO:0000313" key="2">
    <source>
        <dbReference type="EMBL" id="KAK9676398.1"/>
    </source>
</evidence>
<proteinExistence type="predicted"/>
<accession>A0AAW1HJH1</accession>
<feature type="region of interest" description="Disordered" evidence="1">
    <location>
        <begin position="223"/>
        <end position="243"/>
    </location>
</feature>